<dbReference type="GO" id="GO:0005634">
    <property type="term" value="C:nucleus"/>
    <property type="evidence" value="ECO:0007669"/>
    <property type="project" value="InterPro"/>
</dbReference>
<dbReference type="WBParaSite" id="OFLC_0000813401-mRNA-1">
    <property type="protein sequence ID" value="OFLC_0000813401-mRNA-1"/>
    <property type="gene ID" value="OFLC_0000813401"/>
</dbReference>
<dbReference type="PANTHER" id="PTHR12722">
    <property type="entry name" value="XAP-5 PROTEIN-RELATED"/>
    <property type="match status" value="1"/>
</dbReference>
<evidence type="ECO:0000256" key="1">
    <source>
        <dbReference type="ARBA" id="ARBA00009980"/>
    </source>
</evidence>
<reference evidence="5 6" key="2">
    <citation type="submission" date="2018-11" db="EMBL/GenBank/DDBJ databases">
        <authorList>
            <consortium name="Pathogen Informatics"/>
        </authorList>
    </citation>
    <scope>NUCLEOTIDE SEQUENCE [LARGE SCALE GENOMIC DNA]</scope>
</reference>
<evidence type="ECO:0000256" key="2">
    <source>
        <dbReference type="ARBA" id="ARBA00016617"/>
    </source>
</evidence>
<sequence>MDPTVETAFLPDRNREKELARLKEDLAKEWQALQEKEKNEEINIAFVYWDGSSHRKDLKMKKGNTISQFLVRALELLKREFSETRAAVPESLMFVKEDLIIPHFYTLTEYHRFRFQDFIVTKAMGKTGPLYEFDAAGEIRLRQDAAVDCGESHPAKVSVKVQNA</sequence>
<comment type="similarity">
    <text evidence="1">Belongs to the FAM50 family.</text>
</comment>
<organism evidence="7">
    <name type="scientific">Onchocerca flexuosa</name>
    <dbReference type="NCBI Taxonomy" id="387005"/>
    <lineage>
        <taxon>Eukaryota</taxon>
        <taxon>Metazoa</taxon>
        <taxon>Ecdysozoa</taxon>
        <taxon>Nematoda</taxon>
        <taxon>Chromadorea</taxon>
        <taxon>Rhabditida</taxon>
        <taxon>Spirurina</taxon>
        <taxon>Spiruromorpha</taxon>
        <taxon>Filarioidea</taxon>
        <taxon>Onchocercidae</taxon>
        <taxon>Onchocerca</taxon>
    </lineage>
</organism>
<name>A0A183HKX3_9BILA</name>
<reference evidence="7" key="1">
    <citation type="submission" date="2016-06" db="UniProtKB">
        <authorList>
            <consortium name="WormBaseParasite"/>
        </authorList>
    </citation>
    <scope>IDENTIFICATION</scope>
</reference>
<accession>A0A183HKX3</accession>
<feature type="coiled-coil region" evidence="3">
    <location>
        <begin position="16"/>
        <end position="43"/>
    </location>
</feature>
<keyword evidence="6" id="KW-1185">Reference proteome</keyword>
<evidence type="ECO:0000313" key="7">
    <source>
        <dbReference type="WBParaSite" id="OFLC_0000813401-mRNA-1"/>
    </source>
</evidence>
<evidence type="ECO:0000259" key="4">
    <source>
        <dbReference type="Pfam" id="PF04921"/>
    </source>
</evidence>
<dbReference type="Proteomes" id="UP000267606">
    <property type="component" value="Unassembled WGS sequence"/>
</dbReference>
<dbReference type="InterPro" id="IPR048337">
    <property type="entry name" value="FAM50A/XAP5_C"/>
</dbReference>
<proteinExistence type="inferred from homology"/>
<protein>
    <recommendedName>
        <fullName evidence="2">Protein FAM50 homolog</fullName>
    </recommendedName>
</protein>
<dbReference type="STRING" id="387005.A0A183HKX3"/>
<evidence type="ECO:0000313" key="5">
    <source>
        <dbReference type="EMBL" id="VDO54185.1"/>
    </source>
</evidence>
<dbReference type="PANTHER" id="PTHR12722:SF0">
    <property type="entry name" value="PROTEIN FAM50A"/>
    <property type="match status" value="1"/>
</dbReference>
<evidence type="ECO:0000313" key="6">
    <source>
        <dbReference type="Proteomes" id="UP000267606"/>
    </source>
</evidence>
<feature type="domain" description="FAM50A/XAP5 C-terminal" evidence="4">
    <location>
        <begin position="40"/>
        <end position="151"/>
    </location>
</feature>
<evidence type="ECO:0000256" key="3">
    <source>
        <dbReference type="SAM" id="Coils"/>
    </source>
</evidence>
<dbReference type="EMBL" id="UZAJ01008974">
    <property type="protein sequence ID" value="VDO54185.1"/>
    <property type="molecule type" value="Genomic_DNA"/>
</dbReference>
<gene>
    <name evidence="5" type="ORF">OFLC_LOCUS8137</name>
</gene>
<dbReference type="AlphaFoldDB" id="A0A183HKX3"/>
<dbReference type="GO" id="GO:0006325">
    <property type="term" value="P:chromatin organization"/>
    <property type="evidence" value="ECO:0007669"/>
    <property type="project" value="TreeGrafter"/>
</dbReference>
<keyword evidence="3" id="KW-0175">Coiled coil</keyword>
<dbReference type="Pfam" id="PF04921">
    <property type="entry name" value="XAP5"/>
    <property type="match status" value="1"/>
</dbReference>
<dbReference type="InterPro" id="IPR007005">
    <property type="entry name" value="XAP5"/>
</dbReference>